<feature type="compositionally biased region" description="Polar residues" evidence="2">
    <location>
        <begin position="383"/>
        <end position="408"/>
    </location>
</feature>
<proteinExistence type="predicted"/>
<feature type="coiled-coil region" evidence="1">
    <location>
        <begin position="1228"/>
        <end position="1255"/>
    </location>
</feature>
<keyword evidence="1" id="KW-0175">Coiled coil</keyword>
<evidence type="ECO:0000256" key="2">
    <source>
        <dbReference type="SAM" id="MobiDB-lite"/>
    </source>
</evidence>
<reference evidence="4 5" key="1">
    <citation type="submission" date="2024-09" db="EMBL/GenBank/DDBJ databases">
        <authorList>
            <person name="D'Angelo T."/>
        </authorList>
    </citation>
    <scope>NUCLEOTIDE SEQUENCE [LARGE SCALE GENOMIC DNA]</scope>
    <source>
        <strain evidence="4">SAG AM-311-F02</strain>
    </source>
</reference>
<protein>
    <submittedName>
        <fullName evidence="4">Tail fiber domain-containing protein</fullName>
    </submittedName>
</protein>
<dbReference type="Proteomes" id="UP001594288">
    <property type="component" value="Unassembled WGS sequence"/>
</dbReference>
<dbReference type="Pfam" id="PF13884">
    <property type="entry name" value="Peptidase_S74"/>
    <property type="match status" value="1"/>
</dbReference>
<comment type="caution">
    <text evidence="4">The sequence shown here is derived from an EMBL/GenBank/DDBJ whole genome shotgun (WGS) entry which is preliminary data.</text>
</comment>
<feature type="region of interest" description="Disordered" evidence="2">
    <location>
        <begin position="383"/>
        <end position="432"/>
    </location>
</feature>
<feature type="domain" description="Peptidase S74" evidence="3">
    <location>
        <begin position="1160"/>
        <end position="1256"/>
    </location>
</feature>
<dbReference type="EMBL" id="JBHPEI010000036">
    <property type="protein sequence ID" value="MFC1799843.1"/>
    <property type="molecule type" value="Genomic_DNA"/>
</dbReference>
<evidence type="ECO:0000256" key="1">
    <source>
        <dbReference type="SAM" id="Coils"/>
    </source>
</evidence>
<dbReference type="InterPro" id="IPR030392">
    <property type="entry name" value="S74_ICA"/>
</dbReference>
<organism evidence="4 5">
    <name type="scientific">Eiseniibacteriota bacterium</name>
    <dbReference type="NCBI Taxonomy" id="2212470"/>
    <lineage>
        <taxon>Bacteria</taxon>
        <taxon>Candidatus Eiseniibacteriota</taxon>
    </lineage>
</organism>
<sequence>MPARAKSLIGIRISICFILVLVVILAAAAHSNIPQKINYQGRLTDNVTGEPRVGSHAMSFRLYDVASDGTDMWSESHIVMADSAGIFSVLLGSTNPVNLVFDVPMWLEVEVSGEVLSPRRELVSVPYAFRALHADSLEGFSPDQFVMAGELASITAEMIVGGTGSGLDADMLDSLHADAFADTAHHHDDRYYTQDSLSAAGTLNDAANPVDWTRLKNVPAGFADGTDDGGGGAGDGHSLDASDGDPLDALYVDADGDVGVGTASPGEKLEVSGTVHSTSGGFKFPDGTVQSTAVTGVDIGGGWVDDSTVVRLESPSDSVGIGTGTPSAKLDVAGTVRMDGLKLSSGADSGLVLTSDAEGLGTWQASPVYADTAHSHDDTYYTETELNTSDGDDPNTGSNRVSWNNLTDVPSDFADGSDEAGGIGDGHSLDASDSSPVDALFVDQYGKVGIGTTAPEQPLHIFRDWDSIVAMVIENPSTGAYSAERLSFDNEDGSLAGIAVFDQAGPMYPSQMRMFNNRPGGSLKFIAEGITVATLKDGRMGVGEANPSEILDVDGTASMIGFKLPTGASNGYVLTSDASGYGSWQTAAVGDGHSLDADDGDPVDALYVDEFGQVGIGTLTPRSLLHVHNPAQHVANLRLTNTVTGSSGDEGLHVSITGNNASFYNNEDGYMSFGTSGVERLMITNGGDVGIGSTNPQTNLHVHENSMSGCYTTLTNNGTGSGSGNGLLMGISSNGMALISNRENNAMQFENHGNTAMVLTADRRLGVGGLTSFNDQLHLHVSANDSVTLGITNNATGTGTHDGLLMGIDESGDAFLLNQESGRLGLGTGTQRDITIDAAGKVGVGTMTPAHKLHVHNVSIAPAFMGFTSYNLGWGESDGFKVGVDETGEAYLLNQEDAGLTLGTLGSLSMYIDADGRVGIGTDSPATHLTMYRPGGSTTATQWCNGNTGTTYNDGLRMGILTNGDAYILNSESRVLGLYTNATERMHIAANGDVGIGDADPKLKLAVNGVARVQNLGAWPTQGEGLELAYDASFNRAYIQAYDRDAASWGTLSLGSGNVGIGVGNPAWKLEVKGNDPFIGLNTTNNKTGLKLQKNGSTEWELAWNQGSGYLYFYNSGTRMVIEDATGDVGIGTVAPAYKLQVGDTGDGTEARANAWNTFSSREFKSDIRELQPREYRQILEDVRRTEVVRYRYREDENRTEHIGVIAEDAPEDITTPDRKAVELADYSAFLLAAVKAQQEQIEALETQVNELKAQIAGR</sequence>
<name>A0ABV6YP85_UNCEI</name>
<evidence type="ECO:0000313" key="5">
    <source>
        <dbReference type="Proteomes" id="UP001594288"/>
    </source>
</evidence>
<keyword evidence="5" id="KW-1185">Reference proteome</keyword>
<accession>A0ABV6YP85</accession>
<dbReference type="PROSITE" id="PS51688">
    <property type="entry name" value="ICA"/>
    <property type="match status" value="1"/>
</dbReference>
<feature type="region of interest" description="Disordered" evidence="2">
    <location>
        <begin position="221"/>
        <end position="246"/>
    </location>
</feature>
<evidence type="ECO:0000313" key="4">
    <source>
        <dbReference type="EMBL" id="MFC1799843.1"/>
    </source>
</evidence>
<gene>
    <name evidence="4" type="ORF">ACFL2Z_02920</name>
</gene>
<evidence type="ECO:0000259" key="3">
    <source>
        <dbReference type="PROSITE" id="PS51688"/>
    </source>
</evidence>